<comment type="caution">
    <text evidence="1">The sequence shown here is derived from an EMBL/GenBank/DDBJ whole genome shotgun (WGS) entry which is preliminary data.</text>
</comment>
<sequence length="280" mass="32082">MKYFSILPILLLTGCTQIPQWETPFRQAAEAELEDAQTQLEMTSAMAAIAANAEERMLAALEYKLSVLPKSERIKLLMEQAEWQRLMDRRNAESMGDGSIAPMMQSQREESRLKNRFTELTVPEEVRQAFIAMRNTPIRFQGEIVTLTHGELDFVIPDNKKDDFTLEFETIAQLNIPFCRELKMGKDTFWISIIEPTNYHVRSSFGEGTESNLSIWKNGENVANFLVGKRITVQNISISQGMVEVSFLDQGGKLHQKKFDCQTTNDDPVLINHWTTERIN</sequence>
<evidence type="ECO:0008006" key="3">
    <source>
        <dbReference type="Google" id="ProtNLM"/>
    </source>
</evidence>
<proteinExistence type="predicted"/>
<gene>
    <name evidence="1" type="ORF">FYJ85_01155</name>
</gene>
<dbReference type="RefSeq" id="WP_154416720.1">
    <property type="nucleotide sequence ID" value="NZ_VUNS01000001.1"/>
</dbReference>
<evidence type="ECO:0000313" key="1">
    <source>
        <dbReference type="EMBL" id="MST95655.1"/>
    </source>
</evidence>
<dbReference type="Proteomes" id="UP000435649">
    <property type="component" value="Unassembled WGS sequence"/>
</dbReference>
<reference evidence="1 2" key="1">
    <citation type="submission" date="2019-08" db="EMBL/GenBank/DDBJ databases">
        <title>In-depth cultivation of the pig gut microbiome towards novel bacterial diversity and tailored functional studies.</title>
        <authorList>
            <person name="Wylensek D."/>
            <person name="Hitch T.C.A."/>
            <person name="Clavel T."/>
        </authorList>
    </citation>
    <scope>NUCLEOTIDE SEQUENCE [LARGE SCALE GENOMIC DNA]</scope>
    <source>
        <strain evidence="1 2">BBE-744-WT-12</strain>
    </source>
</reference>
<protein>
    <recommendedName>
        <fullName evidence="3">Lysozyme inhibitor LprI N-terminal domain-containing protein</fullName>
    </recommendedName>
</protein>
<accession>A0A844FYC1</accession>
<dbReference type="PROSITE" id="PS51257">
    <property type="entry name" value="PROKAR_LIPOPROTEIN"/>
    <property type="match status" value="1"/>
</dbReference>
<dbReference type="AlphaFoldDB" id="A0A844FYC1"/>
<name>A0A844FYC1_9BACT</name>
<keyword evidence="2" id="KW-1185">Reference proteome</keyword>
<evidence type="ECO:0000313" key="2">
    <source>
        <dbReference type="Proteomes" id="UP000435649"/>
    </source>
</evidence>
<organism evidence="1 2">
    <name type="scientific">Victivallis lenta</name>
    <dbReference type="NCBI Taxonomy" id="2606640"/>
    <lineage>
        <taxon>Bacteria</taxon>
        <taxon>Pseudomonadati</taxon>
        <taxon>Lentisphaerota</taxon>
        <taxon>Lentisphaeria</taxon>
        <taxon>Victivallales</taxon>
        <taxon>Victivallaceae</taxon>
        <taxon>Victivallis</taxon>
    </lineage>
</organism>
<dbReference type="EMBL" id="VUNS01000001">
    <property type="protein sequence ID" value="MST95655.1"/>
    <property type="molecule type" value="Genomic_DNA"/>
</dbReference>